<dbReference type="Proteomes" id="UP000199060">
    <property type="component" value="Unassembled WGS sequence"/>
</dbReference>
<dbReference type="PANTHER" id="PTHR48104:SF30">
    <property type="entry name" value="METACASPASE-1"/>
    <property type="match status" value="1"/>
</dbReference>
<dbReference type="RefSeq" id="WP_087940151.1">
    <property type="nucleotide sequence ID" value="NZ_FNAC01000027.1"/>
</dbReference>
<accession>A0A1G6U9T0</accession>
<sequence>MRKALIVGINNYPNAELYGCINDASAFGNTLETNGDGSPNFDVRLLTDVPTKGDLKGHIKDLFAGDCETTLFYFSGHGFFDETGGGIIVTPDFTANDEGISMDDILHIANESKAQNRVIILDCCHSGSFGNPKLNGGRNAQIGEGVSILTASKADEASVEINGHGVFTNLLLDAMQGGAADLRGHITPGSIYSYIDQALGPWDQRPVFKTNITRFTSLRTVSPQISPEILRRLNQYFTSPEDQFKLDPSFEFTNDPAIEHEFVKPHADEKNVAVFKDLQKLASVGLVVPVDEQHMYFAAMHSKSCKLTALGYHYWRLVRDKRI</sequence>
<evidence type="ECO:0000259" key="1">
    <source>
        <dbReference type="Pfam" id="PF00656"/>
    </source>
</evidence>
<evidence type="ECO:0000313" key="2">
    <source>
        <dbReference type="EMBL" id="SDD38150.1"/>
    </source>
</evidence>
<dbReference type="AlphaFoldDB" id="A0A1G6U9T0"/>
<proteinExistence type="predicted"/>
<keyword evidence="3" id="KW-1185">Reference proteome</keyword>
<feature type="domain" description="Peptidase C14 caspase" evidence="1">
    <location>
        <begin position="1"/>
        <end position="196"/>
    </location>
</feature>
<dbReference type="SUPFAM" id="SSF52129">
    <property type="entry name" value="Caspase-like"/>
    <property type="match status" value="1"/>
</dbReference>
<gene>
    <name evidence="2" type="ORF">SAMN04488104_102726</name>
</gene>
<dbReference type="GO" id="GO:0004197">
    <property type="term" value="F:cysteine-type endopeptidase activity"/>
    <property type="evidence" value="ECO:0007669"/>
    <property type="project" value="InterPro"/>
</dbReference>
<dbReference type="GO" id="GO:0005737">
    <property type="term" value="C:cytoplasm"/>
    <property type="evidence" value="ECO:0007669"/>
    <property type="project" value="TreeGrafter"/>
</dbReference>
<reference evidence="3" key="1">
    <citation type="submission" date="2016-10" db="EMBL/GenBank/DDBJ databases">
        <authorList>
            <person name="Varghese N."/>
            <person name="Submissions S."/>
        </authorList>
    </citation>
    <scope>NUCLEOTIDE SEQUENCE [LARGE SCALE GENOMIC DNA]</scope>
    <source>
        <strain evidence="3">DSM 23095</strain>
    </source>
</reference>
<dbReference type="OrthoDB" id="2812205at2"/>
<dbReference type="Pfam" id="PF00656">
    <property type="entry name" value="Peptidase_C14"/>
    <property type="match status" value="1"/>
</dbReference>
<dbReference type="EMBL" id="FNAC01000027">
    <property type="protein sequence ID" value="SDD38150.1"/>
    <property type="molecule type" value="Genomic_DNA"/>
</dbReference>
<name>A0A1G6U9T0_9BACT</name>
<dbReference type="InterPro" id="IPR011600">
    <property type="entry name" value="Pept_C14_caspase"/>
</dbReference>
<evidence type="ECO:0000313" key="3">
    <source>
        <dbReference type="Proteomes" id="UP000199060"/>
    </source>
</evidence>
<dbReference type="PANTHER" id="PTHR48104">
    <property type="entry name" value="METACASPASE-4"/>
    <property type="match status" value="1"/>
</dbReference>
<organism evidence="2 3">
    <name type="scientific">Algoriphagus faecimaris</name>
    <dbReference type="NCBI Taxonomy" id="686796"/>
    <lineage>
        <taxon>Bacteria</taxon>
        <taxon>Pseudomonadati</taxon>
        <taxon>Bacteroidota</taxon>
        <taxon>Cytophagia</taxon>
        <taxon>Cytophagales</taxon>
        <taxon>Cyclobacteriaceae</taxon>
        <taxon>Algoriphagus</taxon>
    </lineage>
</organism>
<dbReference type="GO" id="GO:0006508">
    <property type="term" value="P:proteolysis"/>
    <property type="evidence" value="ECO:0007669"/>
    <property type="project" value="InterPro"/>
</dbReference>
<dbReference type="InterPro" id="IPR029030">
    <property type="entry name" value="Caspase-like_dom_sf"/>
</dbReference>
<protein>
    <submittedName>
        <fullName evidence="2">Caspase domain-containing protein</fullName>
    </submittedName>
</protein>
<dbReference type="Gene3D" id="3.40.50.1460">
    <property type="match status" value="1"/>
</dbReference>
<dbReference type="STRING" id="686796.SAMN04488104_102726"/>
<dbReference type="InterPro" id="IPR050452">
    <property type="entry name" value="Metacaspase"/>
</dbReference>